<keyword evidence="4" id="KW-0057">Aromatic amino acid biosynthesis</keyword>
<dbReference type="PANTHER" id="PTHR43622">
    <property type="entry name" value="3-DEHYDROQUINATE SYNTHASE"/>
    <property type="match status" value="1"/>
</dbReference>
<feature type="domain" description="3-dehydroquinate synthase N-terminal" evidence="6">
    <location>
        <begin position="78"/>
        <end position="191"/>
    </location>
</feature>
<protein>
    <submittedName>
        <fullName evidence="8">3-dehydroquinate synthase</fullName>
        <ecNumber evidence="8">4.2.3.4</ecNumber>
    </submittedName>
</protein>
<dbReference type="Pfam" id="PF24621">
    <property type="entry name" value="DHQS_C"/>
    <property type="match status" value="1"/>
</dbReference>
<dbReference type="GO" id="GO:0003856">
    <property type="term" value="F:3-dehydroquinate synthase activity"/>
    <property type="evidence" value="ECO:0007669"/>
    <property type="project" value="UniProtKB-EC"/>
</dbReference>
<evidence type="ECO:0000259" key="6">
    <source>
        <dbReference type="Pfam" id="PF01761"/>
    </source>
</evidence>
<dbReference type="CDD" id="cd08198">
    <property type="entry name" value="DHQS-like"/>
    <property type="match status" value="1"/>
</dbReference>
<evidence type="ECO:0000256" key="4">
    <source>
        <dbReference type="ARBA" id="ARBA00023141"/>
    </source>
</evidence>
<dbReference type="InterPro" id="IPR056179">
    <property type="entry name" value="DHQS_C"/>
</dbReference>
<feature type="domain" description="3-dehydroquinate synthase C-terminal" evidence="7">
    <location>
        <begin position="193"/>
        <end position="323"/>
    </location>
</feature>
<evidence type="ECO:0000313" key="8">
    <source>
        <dbReference type="EMBL" id="MBK1790729.1"/>
    </source>
</evidence>
<dbReference type="Proteomes" id="UP000624703">
    <property type="component" value="Unassembled WGS sequence"/>
</dbReference>
<dbReference type="EMBL" id="JAENIM010000032">
    <property type="protein sequence ID" value="MBK1790729.1"/>
    <property type="molecule type" value="Genomic_DNA"/>
</dbReference>
<comment type="cofactor">
    <cofactor evidence="1">
        <name>NAD(+)</name>
        <dbReference type="ChEBI" id="CHEBI:57540"/>
    </cofactor>
</comment>
<gene>
    <name evidence="8" type="ORF">JIN82_06125</name>
</gene>
<keyword evidence="2" id="KW-0028">Amino-acid biosynthesis</keyword>
<dbReference type="InterPro" id="IPR050071">
    <property type="entry name" value="Dehydroquinate_synthase"/>
</dbReference>
<evidence type="ECO:0000259" key="7">
    <source>
        <dbReference type="Pfam" id="PF24621"/>
    </source>
</evidence>
<proteinExistence type="predicted"/>
<keyword evidence="5 8" id="KW-0456">Lyase</keyword>
<name>A0A8J7MF98_9BACT</name>
<dbReference type="GO" id="GO:0009073">
    <property type="term" value="P:aromatic amino acid family biosynthetic process"/>
    <property type="evidence" value="ECO:0007669"/>
    <property type="project" value="UniProtKB-KW"/>
</dbReference>
<organism evidence="8 9">
    <name type="scientific">Persicirhabdus sediminis</name>
    <dbReference type="NCBI Taxonomy" id="454144"/>
    <lineage>
        <taxon>Bacteria</taxon>
        <taxon>Pseudomonadati</taxon>
        <taxon>Verrucomicrobiota</taxon>
        <taxon>Verrucomicrobiia</taxon>
        <taxon>Verrucomicrobiales</taxon>
        <taxon>Verrucomicrobiaceae</taxon>
        <taxon>Persicirhabdus</taxon>
    </lineage>
</organism>
<keyword evidence="9" id="KW-1185">Reference proteome</keyword>
<dbReference type="Gene3D" id="1.20.1090.10">
    <property type="entry name" value="Dehydroquinate synthase-like - alpha domain"/>
    <property type="match status" value="1"/>
</dbReference>
<dbReference type="Pfam" id="PF01761">
    <property type="entry name" value="DHQ_synthase"/>
    <property type="match status" value="1"/>
</dbReference>
<dbReference type="AlphaFoldDB" id="A0A8J7MF98"/>
<evidence type="ECO:0000256" key="3">
    <source>
        <dbReference type="ARBA" id="ARBA00023027"/>
    </source>
</evidence>
<dbReference type="InterPro" id="IPR030960">
    <property type="entry name" value="DHQS/DOIS_N"/>
</dbReference>
<evidence type="ECO:0000313" key="9">
    <source>
        <dbReference type="Proteomes" id="UP000624703"/>
    </source>
</evidence>
<sequence>MNSGKDFEIRLNLKHRVRFTRDAFAGSNRLLDGLLETNGNAKILVFLDRAVAAAFPELESQIHDRCKRLQGFRFTETVLIDGGEGCKRDANTLQLAWDKMENAGIDRHSYVFCIGGGALLDVIGFAAATCHRGLRLVRFPTTTLSQDDSGVGVKNGINAYGKKNFLGAFSVPYAVVNDFAFLFSQPEHDFRAGLVEAVKVALVKDGDFFDWLEDNAQLLAKLKPHAVEEAVERSAMLHAAHIAYGGDPFENGNSRPLDYGHWAAHKLEQMTEFALTHADAVSIGVALDTLYSWKCGWLDKKSAMRVLDVLKNLRLPRWHDGLDEKLADGTRKLYAGLNEFREHLGGELTVLLLQEVGRGGDAHAMDHELLDECIDYLRLLELGELELEK</sequence>
<evidence type="ECO:0000256" key="5">
    <source>
        <dbReference type="ARBA" id="ARBA00023239"/>
    </source>
</evidence>
<dbReference type="Gene3D" id="3.40.50.1970">
    <property type="match status" value="1"/>
</dbReference>
<evidence type="ECO:0000256" key="2">
    <source>
        <dbReference type="ARBA" id="ARBA00022605"/>
    </source>
</evidence>
<dbReference type="EC" id="4.2.3.4" evidence="8"/>
<dbReference type="RefSeq" id="WP_200310752.1">
    <property type="nucleotide sequence ID" value="NZ_JAENIM010000032.1"/>
</dbReference>
<accession>A0A8J7MF98</accession>
<dbReference type="NCBIfam" id="NF004852">
    <property type="entry name" value="PRK06203.1"/>
    <property type="match status" value="1"/>
</dbReference>
<dbReference type="SUPFAM" id="SSF56796">
    <property type="entry name" value="Dehydroquinate synthase-like"/>
    <property type="match status" value="1"/>
</dbReference>
<evidence type="ECO:0000256" key="1">
    <source>
        <dbReference type="ARBA" id="ARBA00001911"/>
    </source>
</evidence>
<reference evidence="8" key="1">
    <citation type="submission" date="2021-01" db="EMBL/GenBank/DDBJ databases">
        <title>Modified the classification status of verrucomicrobia.</title>
        <authorList>
            <person name="Feng X."/>
        </authorList>
    </citation>
    <scope>NUCLEOTIDE SEQUENCE</scope>
    <source>
        <strain evidence="8">_KCTC 22039</strain>
    </source>
</reference>
<dbReference type="PANTHER" id="PTHR43622:SF7">
    <property type="entry name" value="3-DEHYDROQUINATE SYNTHASE, CHLOROPLASTIC"/>
    <property type="match status" value="1"/>
</dbReference>
<keyword evidence="3" id="KW-0520">NAD</keyword>
<comment type="caution">
    <text evidence="8">The sequence shown here is derived from an EMBL/GenBank/DDBJ whole genome shotgun (WGS) entry which is preliminary data.</text>
</comment>
<dbReference type="GO" id="GO:0008652">
    <property type="term" value="P:amino acid biosynthetic process"/>
    <property type="evidence" value="ECO:0007669"/>
    <property type="project" value="UniProtKB-KW"/>
</dbReference>